<evidence type="ECO:0000313" key="3">
    <source>
        <dbReference type="Proteomes" id="UP000232638"/>
    </source>
</evidence>
<sequence length="61" mass="6488">MVDRLLPGVRMAFHAKFTDDSSASIMVPAPATGRSAPRPTAWERRTPVRPGPSAARDAADA</sequence>
<evidence type="ECO:0000313" key="2">
    <source>
        <dbReference type="EMBL" id="AUB84282.1"/>
    </source>
</evidence>
<proteinExistence type="predicted"/>
<dbReference type="EMBL" id="CP020370">
    <property type="protein sequence ID" value="AUB84282.1"/>
    <property type="molecule type" value="Genomic_DNA"/>
</dbReference>
<feature type="region of interest" description="Disordered" evidence="1">
    <location>
        <begin position="25"/>
        <end position="61"/>
    </location>
</feature>
<dbReference type="AlphaFoldDB" id="A0A2K8UFE6"/>
<evidence type="ECO:0000256" key="1">
    <source>
        <dbReference type="SAM" id="MobiDB-lite"/>
    </source>
</evidence>
<organism evidence="2 3">
    <name type="scientific">Candidatus Thiodictyon syntrophicum</name>
    <dbReference type="NCBI Taxonomy" id="1166950"/>
    <lineage>
        <taxon>Bacteria</taxon>
        <taxon>Pseudomonadati</taxon>
        <taxon>Pseudomonadota</taxon>
        <taxon>Gammaproteobacteria</taxon>
        <taxon>Chromatiales</taxon>
        <taxon>Chromatiaceae</taxon>
        <taxon>Thiodictyon</taxon>
    </lineage>
</organism>
<dbReference type="KEGG" id="tsy:THSYN_27330"/>
<gene>
    <name evidence="2" type="ORF">THSYN_27330</name>
</gene>
<keyword evidence="3" id="KW-1185">Reference proteome</keyword>
<reference evidence="2 3" key="1">
    <citation type="submission" date="2017-03" db="EMBL/GenBank/DDBJ databases">
        <title>Complete genome sequence of Candidatus 'Thiodictyon syntrophicum' sp. nov. strain Cad16T, a photolithoautotroph purple sulfur bacterium isolated from an alpine meromictic lake.</title>
        <authorList>
            <person name="Luedin S.M."/>
            <person name="Pothier J.F."/>
            <person name="Danza F."/>
            <person name="Storelli N."/>
            <person name="Wittwer M."/>
            <person name="Tonolla M."/>
        </authorList>
    </citation>
    <scope>NUCLEOTIDE SEQUENCE [LARGE SCALE GENOMIC DNA]</scope>
    <source>
        <strain evidence="2 3">Cad16T</strain>
    </source>
</reference>
<protein>
    <submittedName>
        <fullName evidence="2">Uncharacterized protein</fullName>
    </submittedName>
</protein>
<accession>A0A2K8UFE6</accession>
<dbReference type="Proteomes" id="UP000232638">
    <property type="component" value="Chromosome"/>
</dbReference>
<name>A0A2K8UFE6_9GAMM</name>